<evidence type="ECO:0000259" key="1">
    <source>
        <dbReference type="Pfam" id="PF25534"/>
    </source>
</evidence>
<protein>
    <recommendedName>
        <fullName evidence="1">DUF7918 domain-containing protein</fullName>
    </recommendedName>
</protein>
<dbReference type="InterPro" id="IPR057678">
    <property type="entry name" value="DUF7918"/>
</dbReference>
<dbReference type="HOGENOM" id="CLU_2196876_0_0_1"/>
<dbReference type="GeneID" id="18835696"/>
<proteinExistence type="predicted"/>
<dbReference type="Pfam" id="PF25534">
    <property type="entry name" value="DUF7918"/>
    <property type="match status" value="1"/>
</dbReference>
<evidence type="ECO:0000313" key="3">
    <source>
        <dbReference type="Proteomes" id="UP000053319"/>
    </source>
</evidence>
<feature type="domain" description="DUF7918" evidence="1">
    <location>
        <begin position="6"/>
        <end position="78"/>
    </location>
</feature>
<dbReference type="KEGG" id="dsq:DICSQDRAFT_138202"/>
<dbReference type="EMBL" id="JH719421">
    <property type="protein sequence ID" value="EJF59741.1"/>
    <property type="molecule type" value="Genomic_DNA"/>
</dbReference>
<dbReference type="Proteomes" id="UP000053319">
    <property type="component" value="Unassembled WGS sequence"/>
</dbReference>
<reference evidence="2 3" key="1">
    <citation type="journal article" date="2012" name="Science">
        <title>The Paleozoic origin of enzymatic lignin decomposition reconstructed from 31 fungal genomes.</title>
        <authorList>
            <person name="Floudas D."/>
            <person name="Binder M."/>
            <person name="Riley R."/>
            <person name="Barry K."/>
            <person name="Blanchette R.A."/>
            <person name="Henrissat B."/>
            <person name="Martinez A.T."/>
            <person name="Otillar R."/>
            <person name="Spatafora J.W."/>
            <person name="Yadav J.S."/>
            <person name="Aerts A."/>
            <person name="Benoit I."/>
            <person name="Boyd A."/>
            <person name="Carlson A."/>
            <person name="Copeland A."/>
            <person name="Coutinho P.M."/>
            <person name="de Vries R.P."/>
            <person name="Ferreira P."/>
            <person name="Findley K."/>
            <person name="Foster B."/>
            <person name="Gaskell J."/>
            <person name="Glotzer D."/>
            <person name="Gorecki P."/>
            <person name="Heitman J."/>
            <person name="Hesse C."/>
            <person name="Hori C."/>
            <person name="Igarashi K."/>
            <person name="Jurgens J.A."/>
            <person name="Kallen N."/>
            <person name="Kersten P."/>
            <person name="Kohler A."/>
            <person name="Kuees U."/>
            <person name="Kumar T.K.A."/>
            <person name="Kuo A."/>
            <person name="LaButti K."/>
            <person name="Larrondo L.F."/>
            <person name="Lindquist E."/>
            <person name="Ling A."/>
            <person name="Lombard V."/>
            <person name="Lucas S."/>
            <person name="Lundell T."/>
            <person name="Martin R."/>
            <person name="McLaughlin D.J."/>
            <person name="Morgenstern I."/>
            <person name="Morin E."/>
            <person name="Murat C."/>
            <person name="Nagy L.G."/>
            <person name="Nolan M."/>
            <person name="Ohm R.A."/>
            <person name="Patyshakuliyeva A."/>
            <person name="Rokas A."/>
            <person name="Ruiz-Duenas F.J."/>
            <person name="Sabat G."/>
            <person name="Salamov A."/>
            <person name="Samejima M."/>
            <person name="Schmutz J."/>
            <person name="Slot J.C."/>
            <person name="St John F."/>
            <person name="Stenlid J."/>
            <person name="Sun H."/>
            <person name="Sun S."/>
            <person name="Syed K."/>
            <person name="Tsang A."/>
            <person name="Wiebenga A."/>
            <person name="Young D."/>
            <person name="Pisabarro A."/>
            <person name="Eastwood D.C."/>
            <person name="Martin F."/>
            <person name="Cullen D."/>
            <person name="Grigoriev I.V."/>
            <person name="Hibbett D.S."/>
        </authorList>
    </citation>
    <scope>NUCLEOTIDE SEQUENCE [LARGE SCALE GENOMIC DNA]</scope>
    <source>
        <strain evidence="2 3">LYAD-421 SS1</strain>
    </source>
</reference>
<sequence>MRTAKCEVWITFEGKRLPEYDTQAEDDGGKTLSCFVPSEAGKSFALEWRNSTTDALFFSMNIDGSEVTKGNFERPGERGGRRCWNAYGKASVVREPRPCLRRTVLSRR</sequence>
<accession>R7SUM1</accession>
<gene>
    <name evidence="2" type="ORF">DICSQDRAFT_138202</name>
</gene>
<evidence type="ECO:0000313" key="2">
    <source>
        <dbReference type="EMBL" id="EJF59741.1"/>
    </source>
</evidence>
<name>R7SUM1_DICSQ</name>
<dbReference type="RefSeq" id="XP_007367453.1">
    <property type="nucleotide sequence ID" value="XM_007367391.1"/>
</dbReference>
<dbReference type="AlphaFoldDB" id="R7SUM1"/>
<organism evidence="2 3">
    <name type="scientific">Dichomitus squalens (strain LYAD-421)</name>
    <name type="common">Western red white-rot fungus</name>
    <dbReference type="NCBI Taxonomy" id="732165"/>
    <lineage>
        <taxon>Eukaryota</taxon>
        <taxon>Fungi</taxon>
        <taxon>Dikarya</taxon>
        <taxon>Basidiomycota</taxon>
        <taxon>Agaricomycotina</taxon>
        <taxon>Agaricomycetes</taxon>
        <taxon>Polyporales</taxon>
        <taxon>Polyporaceae</taxon>
        <taxon>Dichomitus</taxon>
    </lineage>
</organism>